<feature type="domain" description="Type II secretion system protein GspF" evidence="11">
    <location>
        <begin position="273"/>
        <end position="395"/>
    </location>
</feature>
<dbReference type="PANTHER" id="PTHR30012">
    <property type="entry name" value="GENERAL SECRETION PATHWAY PROTEIN"/>
    <property type="match status" value="1"/>
</dbReference>
<keyword evidence="8 10" id="KW-0472">Membrane</keyword>
<reference evidence="12 13" key="1">
    <citation type="submission" date="2016-01" db="EMBL/GenBank/DDBJ databases">
        <authorList>
            <person name="Oliw E.H."/>
        </authorList>
    </citation>
    <scope>NUCLEOTIDE SEQUENCE [LARGE SCALE GENOMIC DNA]</scope>
    <source>
        <strain evidence="12">LMG 27134</strain>
    </source>
</reference>
<evidence type="ECO:0000256" key="4">
    <source>
        <dbReference type="ARBA" id="ARBA00022475"/>
    </source>
</evidence>
<evidence type="ECO:0000256" key="3">
    <source>
        <dbReference type="ARBA" id="ARBA00022448"/>
    </source>
</evidence>
<dbReference type="InterPro" id="IPR003004">
    <property type="entry name" value="GspF/PilC"/>
</dbReference>
<comment type="similarity">
    <text evidence="2 9">Belongs to the GSP F family.</text>
</comment>
<evidence type="ECO:0000256" key="7">
    <source>
        <dbReference type="ARBA" id="ARBA00022989"/>
    </source>
</evidence>
<feature type="domain" description="Type II secretion system protein GspF" evidence="11">
    <location>
        <begin position="69"/>
        <end position="192"/>
    </location>
</feature>
<dbReference type="PRINTS" id="PR00812">
    <property type="entry name" value="BCTERIALGSPF"/>
</dbReference>
<comment type="subcellular location">
    <subcellularLocation>
        <location evidence="1 9">Cell inner membrane</location>
        <topology evidence="1 9">Multi-pass membrane protein</topology>
    </subcellularLocation>
</comment>
<dbReference type="FunFam" id="1.20.81.30:FF:000001">
    <property type="entry name" value="Type II secretion system protein F"/>
    <property type="match status" value="1"/>
</dbReference>
<dbReference type="Pfam" id="PF00482">
    <property type="entry name" value="T2SSF"/>
    <property type="match status" value="2"/>
</dbReference>
<dbReference type="PROSITE" id="PS00874">
    <property type="entry name" value="T2SP_F"/>
    <property type="match status" value="1"/>
</dbReference>
<protein>
    <submittedName>
        <fullName evidence="12">Type IV pilus biogenesis protein PilC</fullName>
    </submittedName>
</protein>
<keyword evidence="6 9" id="KW-0812">Transmembrane</keyword>
<dbReference type="InterPro" id="IPR018076">
    <property type="entry name" value="T2SS_GspF_dom"/>
</dbReference>
<dbReference type="GO" id="GO:0015628">
    <property type="term" value="P:protein secretion by the type II secretion system"/>
    <property type="evidence" value="ECO:0007669"/>
    <property type="project" value="TreeGrafter"/>
</dbReference>
<evidence type="ECO:0000256" key="8">
    <source>
        <dbReference type="ARBA" id="ARBA00023136"/>
    </source>
</evidence>
<dbReference type="PANTHER" id="PTHR30012:SF7">
    <property type="entry name" value="PROTEIN TRANSPORT PROTEIN HOFC HOMOLOG"/>
    <property type="match status" value="1"/>
</dbReference>
<organism evidence="12 13">
    <name type="scientific">Caballeronia udeis</name>
    <dbReference type="NCBI Taxonomy" id="1232866"/>
    <lineage>
        <taxon>Bacteria</taxon>
        <taxon>Pseudomonadati</taxon>
        <taxon>Pseudomonadota</taxon>
        <taxon>Betaproteobacteria</taxon>
        <taxon>Burkholderiales</taxon>
        <taxon>Burkholderiaceae</taxon>
        <taxon>Caballeronia</taxon>
    </lineage>
</organism>
<feature type="transmembrane region" description="Helical" evidence="10">
    <location>
        <begin position="376"/>
        <end position="396"/>
    </location>
</feature>
<sequence length="403" mass="41948">MNVSRLSFDTRFGWRGVDANGADKRGRTIAADSTSARAALKRDGVTVLEITALGSAPPPKARAADVTLFTRQLAGLLRAGLPLAPCLELIADTPSRGGLPRIVGSVARDITQGVAFSEALARHPACFNALYCQLVAVGELAGALPVVLARLAEDRDRAGAQRAKLRAALTYPVAVLLLSLAITAGLLIGVVPTFKTIFDGFGAKLPAPTLFVIALSDGVARWSGPFALLCMVAGIALKRLLTRVPAARSAFDRAMLKLPLAGSLLRALAVARWSRALGTLLAAATPLSDAFDSLSSATGNRIFDTATVEVARRLRSGERLAAAMRAVGCFPPDVVQPIAVAEESGSLDAMLLDLATLGDRQVDEQTSAFASLCEPVVIVVLGALVGGLVVAMYLPIVQLGNVV</sequence>
<feature type="transmembrane region" description="Helical" evidence="10">
    <location>
        <begin position="169"/>
        <end position="191"/>
    </location>
</feature>
<keyword evidence="5" id="KW-0997">Cell inner membrane</keyword>
<gene>
    <name evidence="12" type="ORF">AWB69_00349</name>
</gene>
<keyword evidence="3 9" id="KW-0813">Transport</keyword>
<evidence type="ECO:0000256" key="9">
    <source>
        <dbReference type="RuleBase" id="RU003923"/>
    </source>
</evidence>
<keyword evidence="4" id="KW-1003">Cell membrane</keyword>
<dbReference type="Proteomes" id="UP000054683">
    <property type="component" value="Unassembled WGS sequence"/>
</dbReference>
<evidence type="ECO:0000313" key="13">
    <source>
        <dbReference type="Proteomes" id="UP000054683"/>
    </source>
</evidence>
<dbReference type="InterPro" id="IPR001992">
    <property type="entry name" value="T2SS_GspF/T4SS_PilC_CS"/>
</dbReference>
<dbReference type="Gene3D" id="1.20.81.30">
    <property type="entry name" value="Type II secretion system (T2SS), domain F"/>
    <property type="match status" value="2"/>
</dbReference>
<accession>A0A158EX99</accession>
<dbReference type="RefSeq" id="WP_062081445.1">
    <property type="nucleotide sequence ID" value="NZ_FCOK02000002.1"/>
</dbReference>
<evidence type="ECO:0000256" key="6">
    <source>
        <dbReference type="ARBA" id="ARBA00022692"/>
    </source>
</evidence>
<keyword evidence="7 10" id="KW-1133">Transmembrane helix</keyword>
<evidence type="ECO:0000256" key="1">
    <source>
        <dbReference type="ARBA" id="ARBA00004429"/>
    </source>
</evidence>
<dbReference type="GO" id="GO:0005886">
    <property type="term" value="C:plasma membrane"/>
    <property type="evidence" value="ECO:0007669"/>
    <property type="project" value="UniProtKB-SubCell"/>
</dbReference>
<evidence type="ECO:0000256" key="2">
    <source>
        <dbReference type="ARBA" id="ARBA00005745"/>
    </source>
</evidence>
<dbReference type="OrthoDB" id="9805682at2"/>
<dbReference type="InterPro" id="IPR042094">
    <property type="entry name" value="T2SS_GspF_sf"/>
</dbReference>
<evidence type="ECO:0000256" key="5">
    <source>
        <dbReference type="ARBA" id="ARBA00022519"/>
    </source>
</evidence>
<dbReference type="EMBL" id="FCOK02000002">
    <property type="protein sequence ID" value="SAL12184.1"/>
    <property type="molecule type" value="Genomic_DNA"/>
</dbReference>
<evidence type="ECO:0000313" key="12">
    <source>
        <dbReference type="EMBL" id="SAL12184.1"/>
    </source>
</evidence>
<dbReference type="AlphaFoldDB" id="A0A158EX99"/>
<feature type="transmembrane region" description="Helical" evidence="10">
    <location>
        <begin position="211"/>
        <end position="237"/>
    </location>
</feature>
<evidence type="ECO:0000256" key="10">
    <source>
        <dbReference type="SAM" id="Phobius"/>
    </source>
</evidence>
<name>A0A158EX99_9BURK</name>
<proteinExistence type="inferred from homology"/>
<evidence type="ECO:0000259" key="11">
    <source>
        <dbReference type="Pfam" id="PF00482"/>
    </source>
</evidence>